<evidence type="ECO:0000313" key="2">
    <source>
        <dbReference type="EMBL" id="MEE4025363.1"/>
    </source>
</evidence>
<dbReference type="SUPFAM" id="SSF53448">
    <property type="entry name" value="Nucleotide-diphospho-sugar transferases"/>
    <property type="match status" value="1"/>
</dbReference>
<dbReference type="RefSeq" id="WP_330506787.1">
    <property type="nucleotide sequence ID" value="NZ_JAZDUE010000019.1"/>
</dbReference>
<feature type="domain" description="Glycosyltransferase 2-like" evidence="1">
    <location>
        <begin position="26"/>
        <end position="128"/>
    </location>
</feature>
<dbReference type="EMBL" id="JAZDUE010000019">
    <property type="protein sequence ID" value="MEE4025363.1"/>
    <property type="molecule type" value="Genomic_DNA"/>
</dbReference>
<accession>A0ABU7MYG3</accession>
<dbReference type="InterPro" id="IPR001173">
    <property type="entry name" value="Glyco_trans_2-like"/>
</dbReference>
<keyword evidence="2" id="KW-0328">Glycosyltransferase</keyword>
<keyword evidence="2" id="KW-0808">Transferase</keyword>
<comment type="caution">
    <text evidence="2">The sequence shown here is derived from an EMBL/GenBank/DDBJ whole genome shotgun (WGS) entry which is preliminary data.</text>
</comment>
<organism evidence="2 3">
    <name type="scientific">Gordonia prachuapensis</name>
    <dbReference type="NCBI Taxonomy" id="3115651"/>
    <lineage>
        <taxon>Bacteria</taxon>
        <taxon>Bacillati</taxon>
        <taxon>Actinomycetota</taxon>
        <taxon>Actinomycetes</taxon>
        <taxon>Mycobacteriales</taxon>
        <taxon>Gordoniaceae</taxon>
        <taxon>Gordonia</taxon>
    </lineage>
</organism>
<reference evidence="2 3" key="1">
    <citation type="submission" date="2024-01" db="EMBL/GenBank/DDBJ databases">
        <title>Draft genome sequence of Gordonia sp. PKS22-38.</title>
        <authorList>
            <person name="Suphannarot A."/>
            <person name="Mingma R."/>
        </authorList>
    </citation>
    <scope>NUCLEOTIDE SEQUENCE [LARGE SCALE GENOMIC DNA]</scope>
    <source>
        <strain evidence="2 3">PKS22-38</strain>
    </source>
</reference>
<dbReference type="Proteomes" id="UP001335729">
    <property type="component" value="Unassembled WGS sequence"/>
</dbReference>
<proteinExistence type="predicted"/>
<dbReference type="EC" id="2.4.-.-" evidence="2"/>
<dbReference type="PANTHER" id="PTHR43179:SF11">
    <property type="entry name" value="GLYCOSYL TRANSFERASE"/>
    <property type="match status" value="1"/>
</dbReference>
<protein>
    <submittedName>
        <fullName evidence="2">Glycosyltransferase</fullName>
        <ecNumber evidence="2">2.4.-.-</ecNumber>
    </submittedName>
</protein>
<dbReference type="Gene3D" id="3.90.550.10">
    <property type="entry name" value="Spore Coat Polysaccharide Biosynthesis Protein SpsA, Chain A"/>
    <property type="match status" value="1"/>
</dbReference>
<dbReference type="Pfam" id="PF00535">
    <property type="entry name" value="Glycos_transf_2"/>
    <property type="match status" value="1"/>
</dbReference>
<evidence type="ECO:0000313" key="3">
    <source>
        <dbReference type="Proteomes" id="UP001335729"/>
    </source>
</evidence>
<name>A0ABU7MYG3_9ACTN</name>
<gene>
    <name evidence="2" type="ORF">V1Y59_19920</name>
</gene>
<dbReference type="InterPro" id="IPR029044">
    <property type="entry name" value="Nucleotide-diphossugar_trans"/>
</dbReference>
<evidence type="ECO:0000259" key="1">
    <source>
        <dbReference type="Pfam" id="PF00535"/>
    </source>
</evidence>
<dbReference type="GO" id="GO:0016757">
    <property type="term" value="F:glycosyltransferase activity"/>
    <property type="evidence" value="ECO:0007669"/>
    <property type="project" value="UniProtKB-KW"/>
</dbReference>
<sequence>MITLMFVESMDSTVAVIVCSFGMKTLTDSVVKQLHAESTGVAIVIVDNGDDFPENASYPSSVHVLRPGVNLGWAAGSNLGIEFCLTRLGVDSVVLLNNDVELSQRFLTGLQAAARSSGAWIVAPCYDHNWPHQRFDFCGSPSDFKAKDLEHEVPFVDGTCLWASSKALRLAGPLDTDHWPQWNWGCDKDLCMRVRNLGGKVVVTERAYLSHYARATASGIAGFSEQEAELENDLGMAKKWGPDWEESLYSGFPELSRRGIVQLKLRDSESVRGE</sequence>
<keyword evidence="3" id="KW-1185">Reference proteome</keyword>
<dbReference type="PANTHER" id="PTHR43179">
    <property type="entry name" value="RHAMNOSYLTRANSFERASE WBBL"/>
    <property type="match status" value="1"/>
</dbReference>